<dbReference type="CDD" id="cd00567">
    <property type="entry name" value="ACAD"/>
    <property type="match status" value="1"/>
</dbReference>
<dbReference type="EMBL" id="BAAAZX010000006">
    <property type="protein sequence ID" value="GAA3992116.1"/>
    <property type="molecule type" value="Genomic_DNA"/>
</dbReference>
<comment type="caution">
    <text evidence="9">The sequence shown here is derived from an EMBL/GenBank/DDBJ whole genome shotgun (WGS) entry which is preliminary data.</text>
</comment>
<dbReference type="Proteomes" id="UP001500456">
    <property type="component" value="Unassembled WGS sequence"/>
</dbReference>
<dbReference type="Pfam" id="PF02771">
    <property type="entry name" value="Acyl-CoA_dh_N"/>
    <property type="match status" value="1"/>
</dbReference>
<evidence type="ECO:0000259" key="7">
    <source>
        <dbReference type="Pfam" id="PF02770"/>
    </source>
</evidence>
<dbReference type="InterPro" id="IPR009075">
    <property type="entry name" value="AcylCo_DH/oxidase_C"/>
</dbReference>
<organism evidence="9 10">
    <name type="scientific">Streptomyces plumbiresistens</name>
    <dbReference type="NCBI Taxonomy" id="511811"/>
    <lineage>
        <taxon>Bacteria</taxon>
        <taxon>Bacillati</taxon>
        <taxon>Actinomycetota</taxon>
        <taxon>Actinomycetes</taxon>
        <taxon>Kitasatosporales</taxon>
        <taxon>Streptomycetaceae</taxon>
        <taxon>Streptomyces</taxon>
    </lineage>
</organism>
<evidence type="ECO:0000256" key="5">
    <source>
        <dbReference type="RuleBase" id="RU362125"/>
    </source>
</evidence>
<dbReference type="InterPro" id="IPR036250">
    <property type="entry name" value="AcylCo_DH-like_C"/>
</dbReference>
<evidence type="ECO:0000256" key="4">
    <source>
        <dbReference type="ARBA" id="ARBA00022827"/>
    </source>
</evidence>
<keyword evidence="4 5" id="KW-0274">FAD</keyword>
<evidence type="ECO:0000313" key="10">
    <source>
        <dbReference type="Proteomes" id="UP001500456"/>
    </source>
</evidence>
<dbReference type="Gene3D" id="2.40.110.10">
    <property type="entry name" value="Butyryl-CoA Dehydrogenase, subunit A, domain 2"/>
    <property type="match status" value="1"/>
</dbReference>
<dbReference type="PANTHER" id="PTHR43884:SF19">
    <property type="entry name" value="ACYL-COA DEHYDROGENASE FADE4-RELATED"/>
    <property type="match status" value="1"/>
</dbReference>
<keyword evidence="10" id="KW-1185">Reference proteome</keyword>
<dbReference type="InterPro" id="IPR013786">
    <property type="entry name" value="AcylCoA_DH/ox_N"/>
</dbReference>
<dbReference type="InterPro" id="IPR037069">
    <property type="entry name" value="AcylCoA_DH/ox_N_sf"/>
</dbReference>
<dbReference type="Gene3D" id="1.20.140.10">
    <property type="entry name" value="Butyryl-CoA Dehydrogenase, subunit A, domain 3"/>
    <property type="match status" value="1"/>
</dbReference>
<reference evidence="10" key="1">
    <citation type="journal article" date="2019" name="Int. J. Syst. Evol. Microbiol.">
        <title>The Global Catalogue of Microorganisms (GCM) 10K type strain sequencing project: providing services to taxonomists for standard genome sequencing and annotation.</title>
        <authorList>
            <consortium name="The Broad Institute Genomics Platform"/>
            <consortium name="The Broad Institute Genome Sequencing Center for Infectious Disease"/>
            <person name="Wu L."/>
            <person name="Ma J."/>
        </authorList>
    </citation>
    <scope>NUCLEOTIDE SEQUENCE [LARGE SCALE GENOMIC DNA]</scope>
    <source>
        <strain evidence="10">JCM 16924</strain>
    </source>
</reference>
<evidence type="ECO:0000256" key="2">
    <source>
        <dbReference type="ARBA" id="ARBA00009347"/>
    </source>
</evidence>
<comment type="cofactor">
    <cofactor evidence="1 5">
        <name>FAD</name>
        <dbReference type="ChEBI" id="CHEBI:57692"/>
    </cofactor>
</comment>
<keyword evidence="5" id="KW-0560">Oxidoreductase</keyword>
<feature type="domain" description="Acyl-CoA dehydrogenase/oxidase N-terminal" evidence="8">
    <location>
        <begin position="28"/>
        <end position="107"/>
    </location>
</feature>
<name>A0ABP7R4Z0_9ACTN</name>
<evidence type="ECO:0000259" key="8">
    <source>
        <dbReference type="Pfam" id="PF02771"/>
    </source>
</evidence>
<dbReference type="InterPro" id="IPR009100">
    <property type="entry name" value="AcylCoA_DH/oxidase_NM_dom_sf"/>
</dbReference>
<comment type="similarity">
    <text evidence="2 5">Belongs to the acyl-CoA dehydrogenase family.</text>
</comment>
<dbReference type="Pfam" id="PF00441">
    <property type="entry name" value="Acyl-CoA_dh_1"/>
    <property type="match status" value="1"/>
</dbReference>
<evidence type="ECO:0000313" key="9">
    <source>
        <dbReference type="EMBL" id="GAA3992116.1"/>
    </source>
</evidence>
<proteinExistence type="inferred from homology"/>
<evidence type="ECO:0000259" key="6">
    <source>
        <dbReference type="Pfam" id="PF00441"/>
    </source>
</evidence>
<dbReference type="SUPFAM" id="SSF56645">
    <property type="entry name" value="Acyl-CoA dehydrogenase NM domain-like"/>
    <property type="match status" value="1"/>
</dbReference>
<dbReference type="Pfam" id="PF02770">
    <property type="entry name" value="Acyl-CoA_dh_M"/>
    <property type="match status" value="1"/>
</dbReference>
<gene>
    <name evidence="9" type="ORF">GCM10022232_28710</name>
</gene>
<keyword evidence="3 5" id="KW-0285">Flavoprotein</keyword>
<feature type="domain" description="Acyl-CoA oxidase/dehydrogenase middle" evidence="7">
    <location>
        <begin position="121"/>
        <end position="216"/>
    </location>
</feature>
<accession>A0ABP7R4Z0</accession>
<dbReference type="PANTHER" id="PTHR43884">
    <property type="entry name" value="ACYL-COA DEHYDROGENASE"/>
    <property type="match status" value="1"/>
</dbReference>
<dbReference type="SUPFAM" id="SSF47203">
    <property type="entry name" value="Acyl-CoA dehydrogenase C-terminal domain-like"/>
    <property type="match status" value="1"/>
</dbReference>
<feature type="domain" description="Acyl-CoA dehydrogenase/oxidase C-terminal" evidence="6">
    <location>
        <begin position="230"/>
        <end position="379"/>
    </location>
</feature>
<evidence type="ECO:0000256" key="1">
    <source>
        <dbReference type="ARBA" id="ARBA00001974"/>
    </source>
</evidence>
<dbReference type="InterPro" id="IPR006091">
    <property type="entry name" value="Acyl-CoA_Oxase/DH_mid-dom"/>
</dbReference>
<evidence type="ECO:0000256" key="3">
    <source>
        <dbReference type="ARBA" id="ARBA00022630"/>
    </source>
</evidence>
<dbReference type="Gene3D" id="1.10.540.10">
    <property type="entry name" value="Acyl-CoA dehydrogenase/oxidase, N-terminal domain"/>
    <property type="match status" value="1"/>
</dbReference>
<dbReference type="InterPro" id="IPR046373">
    <property type="entry name" value="Acyl-CoA_Oxase/DH_mid-dom_sf"/>
</dbReference>
<dbReference type="RefSeq" id="WP_345563666.1">
    <property type="nucleotide sequence ID" value="NZ_BAAAZX010000006.1"/>
</dbReference>
<protein>
    <submittedName>
        <fullName evidence="9">Acyl-CoA dehydrogenase</fullName>
    </submittedName>
</protein>
<sequence>MPHSSVLRLDRFLRQSDSGDGVFGPGAMAALDREERFPAEACRALDDFGLAAHYVDARHGGLLHDHVELVQLLRTVARRDLTVAVAHGKTFLGTAPVQVAGSPAQAAGLAAEVRAGAVASWALTERDHGSDLLAGELTARRTEGGWRLDGEKWLINNATRSRFLCVLARTDERGGPRGFSLFLVDKDRLAPGSHRPLPKVRTHGIRGADISGIAFDGAVVPEEALVGAAGTGAETVLKTLQLTRTVCTALSLGALDHGLRIATEYALGRHLYGRRLSDLPRVRRILGEAGAGLIVAEAVTTVAARAIHTLTPEMSVIASVTKALVPTLAQDTLDQLSELLGVRSFLSDTYLDGAFAKLDRDHRIVAVFDGSTAVNRSLLIDHFPVLARSWHRGTADRDAVTATLPGSPPRPFDPGRLRLLSTRGCSLVQLLPEALDRLRAGVRQGQLPPEAARMADELTGLAEAVHTGMEHQERTVRDVPQSAFDLAAQYELCFAAAALVHLWLDSARTAYDGLWLQAGLTLVLNRLGIAVDETRATAFDRLADRLLATPDSAPLSLPAHHAQGGVQ</sequence>